<evidence type="ECO:0000313" key="2">
    <source>
        <dbReference type="Proteomes" id="UP000177306"/>
    </source>
</evidence>
<proteinExistence type="predicted"/>
<dbReference type="EMBL" id="MFLY01000043">
    <property type="protein sequence ID" value="OGG72559.1"/>
    <property type="molecule type" value="Genomic_DNA"/>
</dbReference>
<dbReference type="Proteomes" id="UP000177306">
    <property type="component" value="Unassembled WGS sequence"/>
</dbReference>
<evidence type="ECO:0000313" key="1">
    <source>
        <dbReference type="EMBL" id="OGG72559.1"/>
    </source>
</evidence>
<reference evidence="1 2" key="1">
    <citation type="journal article" date="2016" name="Nat. Commun.">
        <title>Thousands of microbial genomes shed light on interconnected biogeochemical processes in an aquifer system.</title>
        <authorList>
            <person name="Anantharaman K."/>
            <person name="Brown C.T."/>
            <person name="Hug L.A."/>
            <person name="Sharon I."/>
            <person name="Castelle C.J."/>
            <person name="Probst A.J."/>
            <person name="Thomas B.C."/>
            <person name="Singh A."/>
            <person name="Wilkins M.J."/>
            <person name="Karaoz U."/>
            <person name="Brodie E.L."/>
            <person name="Williams K.H."/>
            <person name="Hubbard S.S."/>
            <person name="Banfield J.F."/>
        </authorList>
    </citation>
    <scope>NUCLEOTIDE SEQUENCE [LARGE SCALE GENOMIC DNA]</scope>
</reference>
<gene>
    <name evidence="1" type="ORF">A3A38_02305</name>
</gene>
<comment type="caution">
    <text evidence="1">The sequence shown here is derived from an EMBL/GenBank/DDBJ whole genome shotgun (WGS) entry which is preliminary data.</text>
</comment>
<organism evidence="1 2">
    <name type="scientific">Candidatus Kaiserbacteria bacterium RIFCSPLOWO2_01_FULL_53_17</name>
    <dbReference type="NCBI Taxonomy" id="1798511"/>
    <lineage>
        <taxon>Bacteria</taxon>
        <taxon>Candidatus Kaiseribacteriota</taxon>
    </lineage>
</organism>
<sequence length="84" mass="9242">MTFCNLDIESTCHFSNLTEGVRIVSNDTAPSQLKGLFKKRPLPAKWLKGKKVPLPGGQVYIGMSNTRGILMQILMRSASTMLSS</sequence>
<dbReference type="AlphaFoldDB" id="A0A1F6EFZ9"/>
<protein>
    <submittedName>
        <fullName evidence="1">Uncharacterized protein</fullName>
    </submittedName>
</protein>
<name>A0A1F6EFZ9_9BACT</name>
<accession>A0A1F6EFZ9</accession>